<evidence type="ECO:0000313" key="12">
    <source>
        <dbReference type="EMBL" id="WZW88054.1"/>
    </source>
</evidence>
<keyword evidence="13" id="KW-1185">Reference proteome</keyword>
<accession>A0ABZ3C0Z2</accession>
<dbReference type="RefSeq" id="WP_026878378.1">
    <property type="nucleotide sequence ID" value="NZ_AZOD01000006.1"/>
</dbReference>
<dbReference type="InterPro" id="IPR003395">
    <property type="entry name" value="RecF/RecN/SMC_N"/>
</dbReference>
<evidence type="ECO:0000256" key="6">
    <source>
        <dbReference type="ARBA" id="ARBA00022840"/>
    </source>
</evidence>
<feature type="coiled-coil region" evidence="10">
    <location>
        <begin position="329"/>
        <end position="356"/>
    </location>
</feature>
<evidence type="ECO:0000256" key="9">
    <source>
        <dbReference type="PIRNR" id="PIRNR003128"/>
    </source>
</evidence>
<dbReference type="EMBL" id="CP150637">
    <property type="protein sequence ID" value="WZW88054.1"/>
    <property type="molecule type" value="Genomic_DNA"/>
</dbReference>
<dbReference type="InterPro" id="IPR004604">
    <property type="entry name" value="DNA_recomb/repair_RecN"/>
</dbReference>
<keyword evidence="6" id="KW-0067">ATP-binding</keyword>
<feature type="domain" description="RecF/RecN/SMC N-terminal" evidence="11">
    <location>
        <begin position="2"/>
        <end position="508"/>
    </location>
</feature>
<gene>
    <name evidence="12" type="primary">recN</name>
    <name evidence="12" type="ORF">WMO13_01325</name>
</gene>
<evidence type="ECO:0000256" key="3">
    <source>
        <dbReference type="ARBA" id="ARBA00021315"/>
    </source>
</evidence>
<name>A0ABZ3C0Z2_9GAMM</name>
<dbReference type="NCBIfam" id="TIGR00634">
    <property type="entry name" value="recN"/>
    <property type="match status" value="1"/>
</dbReference>
<dbReference type="PIRSF" id="PIRSF003128">
    <property type="entry name" value="RecN"/>
    <property type="match status" value="1"/>
</dbReference>
<organism evidence="12 13">
    <name type="scientific">Ignatzschineria larvae DSM 13226</name>
    <dbReference type="NCBI Taxonomy" id="1111732"/>
    <lineage>
        <taxon>Bacteria</taxon>
        <taxon>Pseudomonadati</taxon>
        <taxon>Pseudomonadota</taxon>
        <taxon>Gammaproteobacteria</taxon>
        <taxon>Cardiobacteriales</taxon>
        <taxon>Ignatzschineriaceae</taxon>
        <taxon>Ignatzschineria</taxon>
    </lineage>
</organism>
<evidence type="ECO:0000256" key="2">
    <source>
        <dbReference type="ARBA" id="ARBA00009441"/>
    </source>
</evidence>
<evidence type="ECO:0000256" key="4">
    <source>
        <dbReference type="ARBA" id="ARBA00022741"/>
    </source>
</evidence>
<dbReference type="InterPro" id="IPR027417">
    <property type="entry name" value="P-loop_NTPase"/>
</dbReference>
<comment type="similarity">
    <text evidence="2 9">Belongs to the RecN family.</text>
</comment>
<evidence type="ECO:0000256" key="7">
    <source>
        <dbReference type="ARBA" id="ARBA00023204"/>
    </source>
</evidence>
<keyword evidence="4" id="KW-0547">Nucleotide-binding</keyword>
<evidence type="ECO:0000256" key="5">
    <source>
        <dbReference type="ARBA" id="ARBA00022763"/>
    </source>
</evidence>
<keyword evidence="10" id="KW-0175">Coiled coil</keyword>
<dbReference type="PANTHER" id="PTHR11059:SF0">
    <property type="entry name" value="DNA REPAIR PROTEIN RECN"/>
    <property type="match status" value="1"/>
</dbReference>
<feature type="coiled-coil region" evidence="10">
    <location>
        <begin position="160"/>
        <end position="187"/>
    </location>
</feature>
<dbReference type="PANTHER" id="PTHR11059">
    <property type="entry name" value="DNA REPAIR PROTEIN RECN"/>
    <property type="match status" value="1"/>
</dbReference>
<dbReference type="NCBIfam" id="NF008121">
    <property type="entry name" value="PRK10869.1"/>
    <property type="match status" value="1"/>
</dbReference>
<dbReference type="Gene3D" id="3.40.50.300">
    <property type="entry name" value="P-loop containing nucleotide triphosphate hydrolases"/>
    <property type="match status" value="2"/>
</dbReference>
<dbReference type="CDD" id="cd03241">
    <property type="entry name" value="ABC_RecN"/>
    <property type="match status" value="2"/>
</dbReference>
<sequence>MLIDLYVKNFAIIEELQLDFSPNLTVISGETGAGKSLTVDALSIVLGGKADASMIYQGRSQGEVIATFDISRIPRAKAWLTDNAIGFDEELCILRRVISNNGRSRGFINGRAMPLQALKNLGERLVDIHGQHAHQSLTRANAQRHLVDQYAGCLDEVNELATFTRNLQDREQKLSDLKNRDESTQDRINFLKFQLAEFNNIAPQEGEWETINTRFNQLNNFEMRISAIEEAIQYLNHDEYGITRQLGQLAQSLQSLENFDPSIKDISEMINNALILCSESENELTGKLDHESFDMEELRQIDSRMQALNSLARKHRIDPENLLQKQQELEQELKSQDVSEEEIAELEAKIAVMRIEWQKMADEISRQRQEAIEELDLKITESMQGLAMEGGQFAIHLQSNTPYHPYGNEAVEFRVSANPGQPLQPLGKVASGGELARISLAISVILSMRSSLPTLIFDEVDTGVGGAVAEMIGRYLQELSIGRQVFCVTHLPQVASFGHHHFVVAKTKGENSTTTAIRSLDEKGRIQEIARMLGGVKLTEATFEHAKEMIEHNRPAA</sequence>
<evidence type="ECO:0000259" key="11">
    <source>
        <dbReference type="Pfam" id="PF02463"/>
    </source>
</evidence>
<evidence type="ECO:0000256" key="8">
    <source>
        <dbReference type="ARBA" id="ARBA00033408"/>
    </source>
</evidence>
<keyword evidence="7 9" id="KW-0234">DNA repair</keyword>
<evidence type="ECO:0000256" key="10">
    <source>
        <dbReference type="SAM" id="Coils"/>
    </source>
</evidence>
<comment type="function">
    <text evidence="1 9">May be involved in recombinational repair of damaged DNA.</text>
</comment>
<reference evidence="12 13" key="1">
    <citation type="submission" date="2024-03" db="EMBL/GenBank/DDBJ databases">
        <title>Complete Genome Sequence and Annotation of Ignatzschineria larvae DSM 13226.</title>
        <authorList>
            <person name="Cantrell E."/>
            <person name="Burcham Z.M."/>
        </authorList>
    </citation>
    <scope>NUCLEOTIDE SEQUENCE [LARGE SCALE GENOMIC DNA]</scope>
    <source>
        <strain evidence="12 13">DSM 13226</strain>
    </source>
</reference>
<keyword evidence="5 9" id="KW-0227">DNA damage</keyword>
<dbReference type="Pfam" id="PF02463">
    <property type="entry name" value="SMC_N"/>
    <property type="match status" value="1"/>
</dbReference>
<dbReference type="SUPFAM" id="SSF52540">
    <property type="entry name" value="P-loop containing nucleoside triphosphate hydrolases"/>
    <property type="match status" value="1"/>
</dbReference>
<protein>
    <recommendedName>
        <fullName evidence="3 9">DNA repair protein RecN</fullName>
    </recommendedName>
    <alternativeName>
        <fullName evidence="8 9">Recombination protein N</fullName>
    </alternativeName>
</protein>
<dbReference type="Proteomes" id="UP001449178">
    <property type="component" value="Chromosome"/>
</dbReference>
<proteinExistence type="inferred from homology"/>
<evidence type="ECO:0000256" key="1">
    <source>
        <dbReference type="ARBA" id="ARBA00003618"/>
    </source>
</evidence>
<evidence type="ECO:0000313" key="13">
    <source>
        <dbReference type="Proteomes" id="UP001449178"/>
    </source>
</evidence>